<evidence type="ECO:0000313" key="1">
    <source>
        <dbReference type="EMBL" id="KIL42334.1"/>
    </source>
</evidence>
<name>A0ABR5AMV8_9BACL</name>
<dbReference type="EMBL" id="JXAK01000002">
    <property type="protein sequence ID" value="KIL42334.1"/>
    <property type="molecule type" value="Genomic_DNA"/>
</dbReference>
<organism evidence="1 2">
    <name type="scientific">Gordoniibacillus kamchatkensis</name>
    <dbReference type="NCBI Taxonomy" id="1590651"/>
    <lineage>
        <taxon>Bacteria</taxon>
        <taxon>Bacillati</taxon>
        <taxon>Bacillota</taxon>
        <taxon>Bacilli</taxon>
        <taxon>Bacillales</taxon>
        <taxon>Paenibacillaceae</taxon>
        <taxon>Gordoniibacillus</taxon>
    </lineage>
</organism>
<proteinExistence type="predicted"/>
<dbReference type="Proteomes" id="UP000031967">
    <property type="component" value="Unassembled WGS sequence"/>
</dbReference>
<protein>
    <submittedName>
        <fullName evidence="1">Uncharacterized protein</fullName>
    </submittedName>
</protein>
<evidence type="ECO:0000313" key="2">
    <source>
        <dbReference type="Proteomes" id="UP000031967"/>
    </source>
</evidence>
<comment type="caution">
    <text evidence="1">The sequence shown here is derived from an EMBL/GenBank/DDBJ whole genome shotgun (WGS) entry which is preliminary data.</text>
</comment>
<accession>A0ABR5AMV8</accession>
<keyword evidence="2" id="KW-1185">Reference proteome</keyword>
<sequence length="68" mass="7004">MPDADNLGFIIMADGDGERSGSRRSRLRATGGTIKRTVAAPVPHDERIASGCDFSRAAAGISTSVLGS</sequence>
<reference evidence="1 2" key="1">
    <citation type="submission" date="2014-12" db="EMBL/GenBank/DDBJ databases">
        <title>Draft genome sequence of Paenibacillus kamchatkensis strain B-2647.</title>
        <authorList>
            <person name="Karlyshev A.V."/>
            <person name="Kudryashova E.B."/>
        </authorList>
    </citation>
    <scope>NUCLEOTIDE SEQUENCE [LARGE SCALE GENOMIC DNA]</scope>
    <source>
        <strain evidence="1 2">VKM B-2647</strain>
    </source>
</reference>
<gene>
    <name evidence="1" type="ORF">SD70_02265</name>
</gene>